<dbReference type="Pfam" id="PF00069">
    <property type="entry name" value="Pkinase"/>
    <property type="match status" value="1"/>
</dbReference>
<comment type="similarity">
    <text evidence="1">Belongs to the protein kinase superfamily. STE Ser/Thr protein kinase family. STE20 subfamily.</text>
</comment>
<feature type="region of interest" description="Disordered" evidence="2">
    <location>
        <begin position="429"/>
        <end position="572"/>
    </location>
</feature>
<feature type="compositionally biased region" description="Pro residues" evidence="2">
    <location>
        <begin position="58"/>
        <end position="67"/>
    </location>
</feature>
<dbReference type="STRING" id="79200.A0A165Y5L3"/>
<dbReference type="GO" id="GO:0004672">
    <property type="term" value="F:protein kinase activity"/>
    <property type="evidence" value="ECO:0007669"/>
    <property type="project" value="InterPro"/>
</dbReference>
<feature type="compositionally biased region" description="Polar residues" evidence="2">
    <location>
        <begin position="550"/>
        <end position="564"/>
    </location>
</feature>
<dbReference type="KEGG" id="dcr:108217414"/>
<dbReference type="SUPFAM" id="SSF56112">
    <property type="entry name" value="Protein kinase-like (PK-like)"/>
    <property type="match status" value="1"/>
</dbReference>
<organism evidence="4">
    <name type="scientific">Daucus carota subsp. sativus</name>
    <name type="common">Carrot</name>
    <dbReference type="NCBI Taxonomy" id="79200"/>
    <lineage>
        <taxon>Eukaryota</taxon>
        <taxon>Viridiplantae</taxon>
        <taxon>Streptophyta</taxon>
        <taxon>Embryophyta</taxon>
        <taxon>Tracheophyta</taxon>
        <taxon>Spermatophyta</taxon>
        <taxon>Magnoliopsida</taxon>
        <taxon>eudicotyledons</taxon>
        <taxon>Gunneridae</taxon>
        <taxon>Pentapetalae</taxon>
        <taxon>asterids</taxon>
        <taxon>campanulids</taxon>
        <taxon>Apiales</taxon>
        <taxon>Apiaceae</taxon>
        <taxon>Apioideae</taxon>
        <taxon>Scandiceae</taxon>
        <taxon>Daucinae</taxon>
        <taxon>Daucus</taxon>
        <taxon>Daucus sect. Daucus</taxon>
    </lineage>
</organism>
<dbReference type="PROSITE" id="PS50011">
    <property type="entry name" value="PROTEIN_KINASE_DOM"/>
    <property type="match status" value="1"/>
</dbReference>
<feature type="domain" description="Protein kinase" evidence="3">
    <location>
        <begin position="96"/>
        <end position="400"/>
    </location>
</feature>
<reference evidence="5" key="2">
    <citation type="submission" date="2022-03" db="EMBL/GenBank/DDBJ databases">
        <title>Draft title - Genomic analysis of global carrot germplasm unveils the trajectory of domestication and the origin of high carotenoid orange carrot.</title>
        <authorList>
            <person name="Iorizzo M."/>
            <person name="Ellison S."/>
            <person name="Senalik D."/>
            <person name="Macko-Podgorni A."/>
            <person name="Grzebelus D."/>
            <person name="Bostan H."/>
            <person name="Rolling W."/>
            <person name="Curaba J."/>
            <person name="Simon P."/>
        </authorList>
    </citation>
    <scope>NUCLEOTIDE SEQUENCE</scope>
    <source>
        <tissue evidence="5">Leaf</tissue>
    </source>
</reference>
<name>A0A165Y5L3_DAUCS</name>
<dbReference type="OMA" id="LSTICEW"/>
<dbReference type="Proteomes" id="UP000077755">
    <property type="component" value="Chromosome 4"/>
</dbReference>
<feature type="compositionally biased region" description="Polar residues" evidence="2">
    <location>
        <begin position="435"/>
        <end position="474"/>
    </location>
</feature>
<dbReference type="EMBL" id="LNRQ01000004">
    <property type="protein sequence ID" value="KZM98826.1"/>
    <property type="molecule type" value="Genomic_DNA"/>
</dbReference>
<dbReference type="GO" id="GO:0005524">
    <property type="term" value="F:ATP binding"/>
    <property type="evidence" value="ECO:0007669"/>
    <property type="project" value="InterPro"/>
</dbReference>
<dbReference type="PANTHER" id="PTHR48014">
    <property type="entry name" value="SERINE/THREONINE-PROTEIN KINASE FRAY2"/>
    <property type="match status" value="1"/>
</dbReference>
<feature type="compositionally biased region" description="Low complexity" evidence="2">
    <location>
        <begin position="15"/>
        <end position="40"/>
    </location>
</feature>
<sequence>MSGRRRRPPINWPFPTSRSPRPSTSARSSQSSQAGSPPQSLERTMKELLEKARAKNPQAPPSAPPPTTFQDLIAPRNRTTQIEYTLRTNPVNGHMYKVHDIIGSSTSGRATVYRGVYCVTDTNELERMEHYDLYIAVKVTDMEDQDEYGNLVDRMYRCREVNHPFLLQMREEFVLENMHYFVFLMMEGSLRCLWKSFYTNGIPEKFIAIALRTVLEVLAVLHEEGHLHQELNAGHIYYKMAIPAIKIGFLPSIYRHNSGDEGQALPGNNLPLSTICEWGAAPEIYHLRGEYTEKCDVWLVGITALELVYGGIEVEDREGLERLIAKAKSGKGIAKERVKAAGRYLKKLVMKKLKIGESGSDSKKRKVILSRAFRGMLKSCLAEDARERSTADELRQHDFFRNIDCLQDIYAFRDAVWALRAARDAREARERSAVPSASNVADPSGSNVAGPSTRRNVAASSTGSNVAGPSTRSNVVAAPSSGRSVAASSTGSNVAGPSTRSSVAASSTGSNVAGPSTRSNVAGPSTEGNVAAPSTGSNVAGPSTGGNVAAPSTGSNVAGPSTGKNETKEAKP</sequence>
<dbReference type="InterPro" id="IPR000719">
    <property type="entry name" value="Prot_kinase_dom"/>
</dbReference>
<evidence type="ECO:0000256" key="2">
    <source>
        <dbReference type="SAM" id="MobiDB-lite"/>
    </source>
</evidence>
<dbReference type="AlphaFoldDB" id="A0A165Y5L3"/>
<evidence type="ECO:0000313" key="6">
    <source>
        <dbReference type="Proteomes" id="UP000077755"/>
    </source>
</evidence>
<evidence type="ECO:0000313" key="5">
    <source>
        <dbReference type="EMBL" id="WOG97839.1"/>
    </source>
</evidence>
<keyword evidence="6" id="KW-1185">Reference proteome</keyword>
<dbReference type="PANTHER" id="PTHR48014:SF7">
    <property type="entry name" value="SERINE_THREONINE-PROTEIN KINASE BLUS1"/>
    <property type="match status" value="1"/>
</dbReference>
<evidence type="ECO:0000259" key="3">
    <source>
        <dbReference type="PROSITE" id="PS50011"/>
    </source>
</evidence>
<dbReference type="EMBL" id="CP093346">
    <property type="protein sequence ID" value="WOG97839.1"/>
    <property type="molecule type" value="Genomic_DNA"/>
</dbReference>
<feature type="compositionally biased region" description="Basic and acidic residues" evidence="2">
    <location>
        <begin position="43"/>
        <end position="53"/>
    </location>
</feature>
<dbReference type="Gramene" id="KZM98826">
    <property type="protein sequence ID" value="KZM98826"/>
    <property type="gene ID" value="DCAR_013812"/>
</dbReference>
<dbReference type="InterPro" id="IPR047173">
    <property type="entry name" value="STRAD_A/B-like"/>
</dbReference>
<proteinExistence type="inferred from homology"/>
<dbReference type="OrthoDB" id="248923at2759"/>
<dbReference type="GO" id="GO:0043539">
    <property type="term" value="F:protein serine/threonine kinase activator activity"/>
    <property type="evidence" value="ECO:0007669"/>
    <property type="project" value="InterPro"/>
</dbReference>
<evidence type="ECO:0000256" key="1">
    <source>
        <dbReference type="ARBA" id="ARBA00008874"/>
    </source>
</evidence>
<dbReference type="SMART" id="SM00220">
    <property type="entry name" value="S_TKc"/>
    <property type="match status" value="1"/>
</dbReference>
<accession>A0A165Y5L3</accession>
<protein>
    <recommendedName>
        <fullName evidence="3">Protein kinase domain-containing protein</fullName>
    </recommendedName>
</protein>
<dbReference type="Gene3D" id="1.10.510.10">
    <property type="entry name" value="Transferase(Phosphotransferase) domain 1"/>
    <property type="match status" value="1"/>
</dbReference>
<dbReference type="InterPro" id="IPR011009">
    <property type="entry name" value="Kinase-like_dom_sf"/>
</dbReference>
<feature type="compositionally biased region" description="Polar residues" evidence="2">
    <location>
        <begin position="481"/>
        <end position="541"/>
    </location>
</feature>
<reference evidence="4" key="1">
    <citation type="journal article" date="2016" name="Nat. Genet.">
        <title>A high-quality carrot genome assembly provides new insights into carotenoid accumulation and asterid genome evolution.</title>
        <authorList>
            <person name="Iorizzo M."/>
            <person name="Ellison S."/>
            <person name="Senalik D."/>
            <person name="Zeng P."/>
            <person name="Satapoomin P."/>
            <person name="Huang J."/>
            <person name="Bowman M."/>
            <person name="Iovene M."/>
            <person name="Sanseverino W."/>
            <person name="Cavagnaro P."/>
            <person name="Yildiz M."/>
            <person name="Macko-Podgorni A."/>
            <person name="Moranska E."/>
            <person name="Grzebelus E."/>
            <person name="Grzebelus D."/>
            <person name="Ashrafi H."/>
            <person name="Zheng Z."/>
            <person name="Cheng S."/>
            <person name="Spooner D."/>
            <person name="Van Deynze A."/>
            <person name="Simon P."/>
        </authorList>
    </citation>
    <scope>NUCLEOTIDE SEQUENCE [LARGE SCALE GENOMIC DNA]</scope>
    <source>
        <tissue evidence="4">Leaf</tissue>
    </source>
</reference>
<gene>
    <name evidence="4" type="ORF">DCAR_013812</name>
    <name evidence="5" type="ORF">DCAR_0417180</name>
</gene>
<feature type="region of interest" description="Disordered" evidence="2">
    <location>
        <begin position="1"/>
        <end position="77"/>
    </location>
</feature>
<evidence type="ECO:0000313" key="4">
    <source>
        <dbReference type="EMBL" id="KZM98826.1"/>
    </source>
</evidence>